<proteinExistence type="predicted"/>
<dbReference type="PROSITE" id="PS51902">
    <property type="entry name" value="CLPX_ZB"/>
    <property type="match status" value="1"/>
</dbReference>
<feature type="domain" description="ClpX-type ZB" evidence="1">
    <location>
        <begin position="1"/>
        <end position="42"/>
    </location>
</feature>
<evidence type="ECO:0000259" key="1">
    <source>
        <dbReference type="PROSITE" id="PS51902"/>
    </source>
</evidence>
<dbReference type="GO" id="GO:0005524">
    <property type="term" value="F:ATP binding"/>
    <property type="evidence" value="ECO:0007669"/>
    <property type="project" value="UniProtKB-KW"/>
</dbReference>
<dbReference type="Pfam" id="PF06689">
    <property type="entry name" value="zf-C4_ClpX"/>
    <property type="match status" value="1"/>
</dbReference>
<dbReference type="GO" id="GO:0008233">
    <property type="term" value="F:peptidase activity"/>
    <property type="evidence" value="ECO:0007669"/>
    <property type="project" value="UniProtKB-KW"/>
</dbReference>
<dbReference type="InterPro" id="IPR010603">
    <property type="entry name" value="Znf_CppX_C4"/>
</dbReference>
<comment type="caution">
    <text evidence="2">The sequence shown here is derived from an EMBL/GenBank/DDBJ whole genome shotgun (WGS) entry which is preliminary data.</text>
</comment>
<dbReference type="GO" id="GO:0008270">
    <property type="term" value="F:zinc ion binding"/>
    <property type="evidence" value="ECO:0007669"/>
    <property type="project" value="InterPro"/>
</dbReference>
<dbReference type="SUPFAM" id="SSF57716">
    <property type="entry name" value="Glucocorticoid receptor-like (DNA-binding domain)"/>
    <property type="match status" value="1"/>
</dbReference>
<keyword evidence="2" id="KW-0378">Hydrolase</keyword>
<dbReference type="InterPro" id="IPR038366">
    <property type="entry name" value="Znf_CppX_C4_sf"/>
</dbReference>
<name>A0A5J4PCN7_9ZZZZ</name>
<gene>
    <name evidence="2" type="ORF">EZS27_041630</name>
</gene>
<keyword evidence="2" id="KW-0067">ATP-binding</keyword>
<dbReference type="GO" id="GO:0046983">
    <property type="term" value="F:protein dimerization activity"/>
    <property type="evidence" value="ECO:0007669"/>
    <property type="project" value="InterPro"/>
</dbReference>
<reference evidence="2" key="1">
    <citation type="submission" date="2019-03" db="EMBL/GenBank/DDBJ databases">
        <title>Single cell metagenomics reveals metabolic interactions within the superorganism composed of flagellate Streblomastix strix and complex community of Bacteroidetes bacteria on its surface.</title>
        <authorList>
            <person name="Treitli S.C."/>
            <person name="Kolisko M."/>
            <person name="Husnik F."/>
            <person name="Keeling P."/>
            <person name="Hampl V."/>
        </authorList>
    </citation>
    <scope>NUCLEOTIDE SEQUENCE</scope>
    <source>
        <strain evidence="2">STM</strain>
    </source>
</reference>
<dbReference type="SMART" id="SM00994">
    <property type="entry name" value="zf-C4_ClpX"/>
    <property type="match status" value="1"/>
</dbReference>
<dbReference type="InterPro" id="IPR059188">
    <property type="entry name" value="Znf_CLPX-like"/>
</dbReference>
<organism evidence="2">
    <name type="scientific">termite gut metagenome</name>
    <dbReference type="NCBI Taxonomy" id="433724"/>
    <lineage>
        <taxon>unclassified sequences</taxon>
        <taxon>metagenomes</taxon>
        <taxon>organismal metagenomes</taxon>
    </lineage>
</organism>
<dbReference type="GO" id="GO:0006508">
    <property type="term" value="P:proteolysis"/>
    <property type="evidence" value="ECO:0007669"/>
    <property type="project" value="UniProtKB-KW"/>
</dbReference>
<keyword evidence="2" id="KW-0645">Protease</keyword>
<feature type="non-terminal residue" evidence="2">
    <location>
        <position position="42"/>
    </location>
</feature>
<accession>A0A5J4PCN7</accession>
<sequence length="42" mass="4666">MKNSKTKEPGKQCSFCGRYDNETELMITGLHGNICNSCVEQA</sequence>
<dbReference type="Gene3D" id="6.20.220.10">
    <property type="entry name" value="ClpX chaperone, C4-type zinc finger domain"/>
    <property type="match status" value="1"/>
</dbReference>
<protein>
    <submittedName>
        <fullName evidence="2">ATP-dependent Clp protease ATP-binding subunit ClpX</fullName>
    </submittedName>
</protein>
<evidence type="ECO:0000313" key="2">
    <source>
        <dbReference type="EMBL" id="KAA6306708.1"/>
    </source>
</evidence>
<dbReference type="AlphaFoldDB" id="A0A5J4PCN7"/>
<dbReference type="EMBL" id="SNRY01009706">
    <property type="protein sequence ID" value="KAA6306708.1"/>
    <property type="molecule type" value="Genomic_DNA"/>
</dbReference>
<keyword evidence="2" id="KW-0547">Nucleotide-binding</keyword>